<dbReference type="GO" id="GO:0033194">
    <property type="term" value="P:response to hydroperoxide"/>
    <property type="evidence" value="ECO:0007669"/>
    <property type="project" value="TreeGrafter"/>
</dbReference>
<name>A0A6J6WSU6_9ZZZZ</name>
<dbReference type="AlphaFoldDB" id="A0A6J6WSU6"/>
<dbReference type="EMBL" id="CAFAAB010000088">
    <property type="protein sequence ID" value="CAB4786263.1"/>
    <property type="molecule type" value="Genomic_DNA"/>
</dbReference>
<dbReference type="PANTHER" id="PTHR30283">
    <property type="entry name" value="PEROXIDE STRESS RESPONSE PROTEIN YAAA"/>
    <property type="match status" value="1"/>
</dbReference>
<organism evidence="1">
    <name type="scientific">freshwater metagenome</name>
    <dbReference type="NCBI Taxonomy" id="449393"/>
    <lineage>
        <taxon>unclassified sequences</taxon>
        <taxon>metagenomes</taxon>
        <taxon>ecological metagenomes</taxon>
    </lineage>
</organism>
<proteinExistence type="predicted"/>
<dbReference type="Pfam" id="PF03883">
    <property type="entry name" value="H2O2_YaaD"/>
    <property type="match status" value="1"/>
</dbReference>
<evidence type="ECO:0000313" key="1">
    <source>
        <dbReference type="EMBL" id="CAB4786263.1"/>
    </source>
</evidence>
<protein>
    <submittedName>
        <fullName evidence="1">Unannotated protein</fullName>
    </submittedName>
</protein>
<dbReference type="PANTHER" id="PTHR30283:SF4">
    <property type="entry name" value="PEROXIDE STRESS RESISTANCE PROTEIN YAAA"/>
    <property type="match status" value="1"/>
</dbReference>
<dbReference type="InterPro" id="IPR005583">
    <property type="entry name" value="YaaA"/>
</dbReference>
<sequence length="224" mass="23783">MIILLPPSEGKEPGGTRAWGQTSGRFGRALAGAREPVIAALPLTSPAALKVRGATAAHAQLINASLVGSPVLAASDRYSGVVYQGLNFTTLAPAQQSVAQDSIVIVSGLLGLAGLGDPLPDYRAPMDASLEGLGKLAAYWKPIITPLLQKAAKREAVIDLLTQVHRSAVEPAGENWFTVDLVHSDVTGGHAAKFAKGQLARWLLDHDITELRRWKFQGWTAKVR</sequence>
<gene>
    <name evidence="1" type="ORF">UFOPK2958_00849</name>
</gene>
<dbReference type="GO" id="GO:0005829">
    <property type="term" value="C:cytosol"/>
    <property type="evidence" value="ECO:0007669"/>
    <property type="project" value="TreeGrafter"/>
</dbReference>
<reference evidence="1" key="1">
    <citation type="submission" date="2020-05" db="EMBL/GenBank/DDBJ databases">
        <authorList>
            <person name="Chiriac C."/>
            <person name="Salcher M."/>
            <person name="Ghai R."/>
            <person name="Kavagutti S V."/>
        </authorList>
    </citation>
    <scope>NUCLEOTIDE SEQUENCE</scope>
</reference>
<accession>A0A6J6WSU6</accession>